<gene>
    <name evidence="3" type="ORF">EmuJ_000082600</name>
</gene>
<keyword evidence="4" id="KW-1185">Reference proteome</keyword>
<evidence type="ECO:0000313" key="3">
    <source>
        <dbReference type="EMBL" id="CDI97068.2"/>
    </source>
</evidence>
<proteinExistence type="predicted"/>
<reference evidence="3" key="1">
    <citation type="journal article" date="2013" name="Nature">
        <title>The genomes of four tapeworm species reveal adaptations to parasitism.</title>
        <authorList>
            <person name="Tsai I.J."/>
            <person name="Zarowiecki M."/>
            <person name="Holroyd N."/>
            <person name="Garciarrubio A."/>
            <person name="Sanchez-Flores A."/>
            <person name="Brooks K.L."/>
            <person name="Tracey A."/>
            <person name="Bobes R.J."/>
            <person name="Fragoso G."/>
            <person name="Sciutto E."/>
            <person name="Aslett M."/>
            <person name="Beasley H."/>
            <person name="Bennett H.M."/>
            <person name="Cai J."/>
            <person name="Camicia F."/>
            <person name="Clark R."/>
            <person name="Cucher M."/>
            <person name="De Silva N."/>
            <person name="Day T.A."/>
            <person name="Deplazes P."/>
            <person name="Estrada K."/>
            <person name="Fernandez C."/>
            <person name="Holland P.W."/>
            <person name="Hou J."/>
            <person name="Hu S."/>
            <person name="Huckvale T."/>
            <person name="Hung S.S."/>
            <person name="Kamenetzky L."/>
            <person name="Keane J.A."/>
            <person name="Kiss F."/>
            <person name="Koziol U."/>
            <person name="Lambert O."/>
            <person name="Liu K."/>
            <person name="Luo X."/>
            <person name="Luo Y."/>
            <person name="Macchiaroli N."/>
            <person name="Nichol S."/>
            <person name="Paps J."/>
            <person name="Parkinson J."/>
            <person name="Pouchkina-Stantcheva N."/>
            <person name="Riddiford N."/>
            <person name="Rosenzvit M."/>
            <person name="Salinas G."/>
            <person name="Wasmuth J.D."/>
            <person name="Zamanian M."/>
            <person name="Zheng Y."/>
            <person name="Cai X."/>
            <person name="Soberon X."/>
            <person name="Olson P.D."/>
            <person name="Laclette J.P."/>
            <person name="Brehm K."/>
            <person name="Berriman M."/>
            <person name="Garciarrubio A."/>
            <person name="Bobes R.J."/>
            <person name="Fragoso G."/>
            <person name="Sanchez-Flores A."/>
            <person name="Estrada K."/>
            <person name="Cevallos M.A."/>
            <person name="Morett E."/>
            <person name="Gonzalez V."/>
            <person name="Portillo T."/>
            <person name="Ochoa-Leyva A."/>
            <person name="Jose M.V."/>
            <person name="Sciutto E."/>
            <person name="Landa A."/>
            <person name="Jimenez L."/>
            <person name="Valdes V."/>
            <person name="Carrero J.C."/>
            <person name="Larralde C."/>
            <person name="Morales-Montor J."/>
            <person name="Limon-Lason J."/>
            <person name="Soberon X."/>
            <person name="Laclette J.P."/>
        </authorList>
    </citation>
    <scope>NUCLEOTIDE SEQUENCE [LARGE SCALE GENOMIC DNA]</scope>
</reference>
<sequence>MFVRPSRVRPNVSGPPPPEDSARVPLPGAGMGMMGIPPPGMGRAVGRGMPLATPGAAIPPPAAAPPTGLAGPAWGVGVPAPGLMQPQGSTTPATTALLNTLQLSTSITNQLVILLFWCFYISVSVIQNGDCISYKRFPAVF</sequence>
<organism evidence="3 4">
    <name type="scientific">Echinococcus multilocularis</name>
    <name type="common">Fox tapeworm</name>
    <dbReference type="NCBI Taxonomy" id="6211"/>
    <lineage>
        <taxon>Eukaryota</taxon>
        <taxon>Metazoa</taxon>
        <taxon>Spiralia</taxon>
        <taxon>Lophotrochozoa</taxon>
        <taxon>Platyhelminthes</taxon>
        <taxon>Cestoda</taxon>
        <taxon>Eucestoda</taxon>
        <taxon>Cyclophyllidea</taxon>
        <taxon>Taeniidae</taxon>
        <taxon>Echinococcus</taxon>
    </lineage>
</organism>
<keyword evidence="2" id="KW-0472">Membrane</keyword>
<protein>
    <submittedName>
        <fullName evidence="3">Expressed protein</fullName>
    </submittedName>
</protein>
<name>A0A087VXP8_ECHMU</name>
<feature type="region of interest" description="Disordered" evidence="1">
    <location>
        <begin position="1"/>
        <end position="28"/>
    </location>
</feature>
<feature type="transmembrane region" description="Helical" evidence="2">
    <location>
        <begin position="107"/>
        <end position="126"/>
    </location>
</feature>
<dbReference type="EMBL" id="LN902846">
    <property type="protein sequence ID" value="CDI97068.2"/>
    <property type="molecule type" value="Genomic_DNA"/>
</dbReference>
<dbReference type="AlphaFoldDB" id="A0A087VXP8"/>
<keyword evidence="2" id="KW-1133">Transmembrane helix</keyword>
<reference evidence="3" key="2">
    <citation type="submission" date="2015-11" db="EMBL/GenBank/DDBJ databases">
        <authorList>
            <person name="Zhang Y."/>
            <person name="Guo Z."/>
        </authorList>
    </citation>
    <scope>NUCLEOTIDE SEQUENCE</scope>
</reference>
<dbReference type="Proteomes" id="UP000017246">
    <property type="component" value="Unassembled WGS sequence"/>
</dbReference>
<accession>A0A087VXP8</accession>
<keyword evidence="2" id="KW-0812">Transmembrane</keyword>
<evidence type="ECO:0000313" key="4">
    <source>
        <dbReference type="Proteomes" id="UP000017246"/>
    </source>
</evidence>
<evidence type="ECO:0000256" key="1">
    <source>
        <dbReference type="SAM" id="MobiDB-lite"/>
    </source>
</evidence>
<evidence type="ECO:0000256" key="2">
    <source>
        <dbReference type="SAM" id="Phobius"/>
    </source>
</evidence>
<dbReference type="STRING" id="6211.A0A087VXP8"/>